<dbReference type="Proteomes" id="UP000256431">
    <property type="component" value="Unassembled WGS sequence"/>
</dbReference>
<evidence type="ECO:0000256" key="1">
    <source>
        <dbReference type="ARBA" id="ARBA00008857"/>
    </source>
</evidence>
<evidence type="ECO:0000256" key="3">
    <source>
        <dbReference type="ARBA" id="ARBA00023125"/>
    </source>
</evidence>
<comment type="caution">
    <text evidence="9">The sequence shown here is derived from an EMBL/GenBank/DDBJ whole genome shotgun (WGS) entry which is preliminary data.</text>
</comment>
<evidence type="ECO:0000259" key="8">
    <source>
        <dbReference type="PROSITE" id="PS51900"/>
    </source>
</evidence>
<dbReference type="InterPro" id="IPR025166">
    <property type="entry name" value="Integrase_DNA_bind_dom"/>
</dbReference>
<protein>
    <submittedName>
        <fullName evidence="9">DUF4102 domain-containing protein</fullName>
    </submittedName>
</protein>
<dbReference type="InterPro" id="IPR013762">
    <property type="entry name" value="Integrase-like_cat_sf"/>
</dbReference>
<keyword evidence="3 5" id="KW-0238">DNA-binding</keyword>
<evidence type="ECO:0000256" key="5">
    <source>
        <dbReference type="PROSITE-ProRule" id="PRU01248"/>
    </source>
</evidence>
<dbReference type="CDD" id="cd00796">
    <property type="entry name" value="INT_Rci_Hp1_C"/>
    <property type="match status" value="1"/>
</dbReference>
<dbReference type="Pfam" id="PF00589">
    <property type="entry name" value="Phage_integrase"/>
    <property type="match status" value="1"/>
</dbReference>
<dbReference type="PANTHER" id="PTHR30629">
    <property type="entry name" value="PROPHAGE INTEGRASE"/>
    <property type="match status" value="1"/>
</dbReference>
<dbReference type="GO" id="GO:0006310">
    <property type="term" value="P:DNA recombination"/>
    <property type="evidence" value="ECO:0007669"/>
    <property type="project" value="UniProtKB-KW"/>
</dbReference>
<dbReference type="InterPro" id="IPR057084">
    <property type="entry name" value="Int_N"/>
</dbReference>
<dbReference type="PROSITE" id="PS51900">
    <property type="entry name" value="CB"/>
    <property type="match status" value="1"/>
</dbReference>
<dbReference type="InterPro" id="IPR011010">
    <property type="entry name" value="DNA_brk_join_enz"/>
</dbReference>
<dbReference type="Pfam" id="PF24624">
    <property type="entry name" value="Int_N"/>
    <property type="match status" value="1"/>
</dbReference>
<dbReference type="PANTHER" id="PTHR30629:SF2">
    <property type="entry name" value="PROPHAGE INTEGRASE INTS-RELATED"/>
    <property type="match status" value="1"/>
</dbReference>
<dbReference type="GO" id="GO:0003677">
    <property type="term" value="F:DNA binding"/>
    <property type="evidence" value="ECO:0007669"/>
    <property type="project" value="UniProtKB-UniRule"/>
</dbReference>
<dbReference type="Gene3D" id="1.10.150.130">
    <property type="match status" value="1"/>
</dbReference>
<accession>A0A3D8GX80</accession>
<dbReference type="Gene3D" id="1.10.443.10">
    <property type="entry name" value="Intergrase catalytic core"/>
    <property type="match status" value="1"/>
</dbReference>
<evidence type="ECO:0000256" key="2">
    <source>
        <dbReference type="ARBA" id="ARBA00022908"/>
    </source>
</evidence>
<gene>
    <name evidence="9" type="ORF">DXI23_20245</name>
</gene>
<dbReference type="PROSITE" id="PS51898">
    <property type="entry name" value="TYR_RECOMBINASE"/>
    <property type="match status" value="1"/>
</dbReference>
<sequence>MVAKAFLVSNGCFWTPRGAPIWTPVGPPLDPRAIVFAGIRCVELLVLLGLGRCRVKEKLTDRLIQSLPVTGKRYDVRDTLIPGFMVRVGVSGQKAFYLDYRDSEGKRSKYRIGLVDAMPLADAREEARRRGGEVASGQNLNQVKHEKRQKKAAEKTQKLGVFIDEVYKPWREAERRDAEEDLARLKRHFESWYKLPMSEITEKKVLDWRQKRLAAEISPKTINRDIACIMAVLSHAVRVGVLKTSPLAKWKQLKVDMRSKVRFLTDDEESRLREHLENREVKARAGRQSYNKFLADRKKPLKPEIHEDQYSDHIYPLIILAIHTGCRPEELLSLDWKHVDLAHKTLTVVGAEAKSGQTRHIPLSKEAIEIFKRWRRSPGSQNKGLVFPGKLGQVMDRLPRAITRAISAAKIDDFRPYDFRHTFASRLALGGVDLNTIRELMGHEDIAMTLIYAHLTHDHRKEAVSRVFG</sequence>
<dbReference type="InterPro" id="IPR038488">
    <property type="entry name" value="Integrase_DNA-bd_sf"/>
</dbReference>
<reference evidence="9 10" key="1">
    <citation type="submission" date="2018-08" db="EMBL/GenBank/DDBJ databases">
        <title>Genome sequence of Marinobacter flavimaris KCTC 12185.</title>
        <authorList>
            <person name="Chun J."/>
            <person name="Kim B.-Y."/>
            <person name="Choi S.-B."/>
            <person name="Kwak M.-J."/>
        </authorList>
    </citation>
    <scope>NUCLEOTIDE SEQUENCE [LARGE SCALE GENOMIC DNA]</scope>
    <source>
        <strain evidence="9 10">KCTC 12185</strain>
    </source>
</reference>
<feature type="domain" description="Core-binding (CB)" evidence="8">
    <location>
        <begin position="161"/>
        <end position="237"/>
    </location>
</feature>
<evidence type="ECO:0000256" key="4">
    <source>
        <dbReference type="ARBA" id="ARBA00023172"/>
    </source>
</evidence>
<name>A0A3D8GX80_9GAMM</name>
<dbReference type="InterPro" id="IPR002104">
    <property type="entry name" value="Integrase_catalytic"/>
</dbReference>
<evidence type="ECO:0000313" key="10">
    <source>
        <dbReference type="Proteomes" id="UP000256431"/>
    </source>
</evidence>
<proteinExistence type="inferred from homology"/>
<dbReference type="GO" id="GO:0015074">
    <property type="term" value="P:DNA integration"/>
    <property type="evidence" value="ECO:0007669"/>
    <property type="project" value="UniProtKB-KW"/>
</dbReference>
<comment type="similarity">
    <text evidence="1">Belongs to the 'phage' integrase family.</text>
</comment>
<keyword evidence="10" id="KW-1185">Reference proteome</keyword>
<dbReference type="Pfam" id="PF13356">
    <property type="entry name" value="Arm-DNA-bind_3"/>
    <property type="match status" value="1"/>
</dbReference>
<feature type="domain" description="Tyr recombinase" evidence="7">
    <location>
        <begin position="259"/>
        <end position="465"/>
    </location>
</feature>
<keyword evidence="2" id="KW-0229">DNA integration</keyword>
<dbReference type="EMBL" id="QRDH01000019">
    <property type="protein sequence ID" value="RDU39060.1"/>
    <property type="molecule type" value="Genomic_DNA"/>
</dbReference>
<dbReference type="InterPro" id="IPR050808">
    <property type="entry name" value="Phage_Integrase"/>
</dbReference>
<dbReference type="InterPro" id="IPR044068">
    <property type="entry name" value="CB"/>
</dbReference>
<feature type="region of interest" description="Disordered" evidence="6">
    <location>
        <begin position="129"/>
        <end position="150"/>
    </location>
</feature>
<dbReference type="InterPro" id="IPR010998">
    <property type="entry name" value="Integrase_recombinase_N"/>
</dbReference>
<dbReference type="Gene3D" id="3.30.160.390">
    <property type="entry name" value="Integrase, DNA-binding domain"/>
    <property type="match status" value="1"/>
</dbReference>
<evidence type="ECO:0000259" key="7">
    <source>
        <dbReference type="PROSITE" id="PS51898"/>
    </source>
</evidence>
<dbReference type="AlphaFoldDB" id="A0A3D8GX80"/>
<organism evidence="9 10">
    <name type="scientific">Marinobacter flavimaris</name>
    <dbReference type="NCBI Taxonomy" id="262076"/>
    <lineage>
        <taxon>Bacteria</taxon>
        <taxon>Pseudomonadati</taxon>
        <taxon>Pseudomonadota</taxon>
        <taxon>Gammaproteobacteria</taxon>
        <taxon>Pseudomonadales</taxon>
        <taxon>Marinobacteraceae</taxon>
        <taxon>Marinobacter</taxon>
    </lineage>
</organism>
<evidence type="ECO:0000313" key="9">
    <source>
        <dbReference type="EMBL" id="RDU39060.1"/>
    </source>
</evidence>
<evidence type="ECO:0000256" key="6">
    <source>
        <dbReference type="SAM" id="MobiDB-lite"/>
    </source>
</evidence>
<keyword evidence="4" id="KW-0233">DNA recombination</keyword>
<dbReference type="SUPFAM" id="SSF56349">
    <property type="entry name" value="DNA breaking-rejoining enzymes"/>
    <property type="match status" value="1"/>
</dbReference>